<evidence type="ECO:0008006" key="2">
    <source>
        <dbReference type="Google" id="ProtNLM"/>
    </source>
</evidence>
<sequence>MRTNRRFFARRVLLAALVLLAAVHAPRRSGTRAVAAAPSRRLPEIMKPTTVKAIDKALKYLTRTQRANGSWYNSGGYGGYNYPAVMTSLAGMAFLGSGSTPESGPYAKQTKRAMLYILRLAESSKDGLICGPTGESRSMYGHGFSMLFLAQCYGMDLNKDFSERIRNVLHKAVTLTARSQSDLGPQNKHAGGWIYTPAQRSDEGSVTVTQLQALRACRNVGIKVPRSTIERAVEYLRYCQQDDGGISYSARSPGRSKPPISAAAIACFYAAGVYDRTRGAAASAEAKMVEKLVVYCKKNATVEGTRTHYFYTHFYMAQGMYQRGGKDWRDYYPKIRDRFVRTQAADGSWMGDSVGTTYGTAIAAIVLQLPYGYLPICQR</sequence>
<dbReference type="SUPFAM" id="SSF48239">
    <property type="entry name" value="Terpenoid cyclases/Protein prenyltransferases"/>
    <property type="match status" value="1"/>
</dbReference>
<dbReference type="AlphaFoldDB" id="A0A0F9IHD1"/>
<reference evidence="1" key="1">
    <citation type="journal article" date="2015" name="Nature">
        <title>Complex archaea that bridge the gap between prokaryotes and eukaryotes.</title>
        <authorList>
            <person name="Spang A."/>
            <person name="Saw J.H."/>
            <person name="Jorgensen S.L."/>
            <person name="Zaremba-Niedzwiedzka K."/>
            <person name="Martijn J."/>
            <person name="Lind A.E."/>
            <person name="van Eijk R."/>
            <person name="Schleper C."/>
            <person name="Guy L."/>
            <person name="Ettema T.J."/>
        </authorList>
    </citation>
    <scope>NUCLEOTIDE SEQUENCE</scope>
</reference>
<organism evidence="1">
    <name type="scientific">marine sediment metagenome</name>
    <dbReference type="NCBI Taxonomy" id="412755"/>
    <lineage>
        <taxon>unclassified sequences</taxon>
        <taxon>metagenomes</taxon>
        <taxon>ecological metagenomes</taxon>
    </lineage>
</organism>
<proteinExistence type="predicted"/>
<dbReference type="EMBL" id="LAZR01019257">
    <property type="protein sequence ID" value="KKL93190.1"/>
    <property type="molecule type" value="Genomic_DNA"/>
</dbReference>
<accession>A0A0F9IHD1</accession>
<comment type="caution">
    <text evidence="1">The sequence shown here is derived from an EMBL/GenBank/DDBJ whole genome shotgun (WGS) entry which is preliminary data.</text>
</comment>
<evidence type="ECO:0000313" key="1">
    <source>
        <dbReference type="EMBL" id="KKL93190.1"/>
    </source>
</evidence>
<protein>
    <recommendedName>
        <fullName evidence="2">Squalene cyclase C-terminal domain-containing protein</fullName>
    </recommendedName>
</protein>
<dbReference type="InterPro" id="IPR008930">
    <property type="entry name" value="Terpenoid_cyclase/PrenylTrfase"/>
</dbReference>
<name>A0A0F9IHD1_9ZZZZ</name>
<gene>
    <name evidence="1" type="ORF">LCGC14_1877170</name>
</gene>
<dbReference type="Gene3D" id="1.50.10.20">
    <property type="match status" value="2"/>
</dbReference>